<proteinExistence type="inferred from homology"/>
<dbReference type="EMBL" id="QXTF01000002">
    <property type="protein sequence ID" value="RIX29230.1"/>
    <property type="molecule type" value="Genomic_DNA"/>
</dbReference>
<dbReference type="GO" id="GO:0016117">
    <property type="term" value="P:carotenoid biosynthetic process"/>
    <property type="evidence" value="ECO:0007669"/>
    <property type="project" value="InterPro"/>
</dbReference>
<dbReference type="OrthoDB" id="5793379at2"/>
<dbReference type="Proteomes" id="UP000285023">
    <property type="component" value="Unassembled WGS sequence"/>
</dbReference>
<sequence length="382" mass="42595">MPSFRHDIIILGGGLAGGLCALSLARERPDLDVLLIEPAERIGGNHLWSFFGSDIAAQDKALVEQLVAHRWPSYDVSFSAHDRHIRQPYHTIASERLDEAVRAVLPPDRILRATAVAVTPNEVELDDRSKLAATAVLDTRGLGGSAALHSGWQKFVGQLLRIPAGHEVERPIVMDATVDQSDGYRFVYCLPFSATEIFVEDTYYSDTPDLDRSLLSGRIAAYARSRGWEVEHVEREETGVLPVVTGGAFNEFWPAEDQVARGGVRGGFFHPLTSYSLPDAVRFASWLGRGAPLDERLGPATRRRAASHWAKGRFDRMLARMLFRAALPAERYKVLERFYRLPTSLIERFYAGQSTAWDRVRILAGKPPVPINRAVRAMLENK</sequence>
<evidence type="ECO:0000313" key="3">
    <source>
        <dbReference type="Proteomes" id="UP000285023"/>
    </source>
</evidence>
<reference evidence="2 3" key="1">
    <citation type="submission" date="2018-09" db="EMBL/GenBank/DDBJ databases">
        <title>Sphingomonas sp. DAC4.</title>
        <authorList>
            <person name="Seo T."/>
        </authorList>
    </citation>
    <scope>NUCLEOTIDE SEQUENCE [LARGE SCALE GENOMIC DNA]</scope>
    <source>
        <strain evidence="2 3">DAC4</strain>
    </source>
</reference>
<dbReference type="AlphaFoldDB" id="A0A418Q046"/>
<organism evidence="2 3">
    <name type="scientific">Sphingomonas edaphi</name>
    <dbReference type="NCBI Taxonomy" id="2315689"/>
    <lineage>
        <taxon>Bacteria</taxon>
        <taxon>Pseudomonadati</taxon>
        <taxon>Pseudomonadota</taxon>
        <taxon>Alphaproteobacteria</taxon>
        <taxon>Sphingomonadales</taxon>
        <taxon>Sphingomonadaceae</taxon>
        <taxon>Sphingomonas</taxon>
    </lineage>
</organism>
<dbReference type="NCBIfam" id="TIGR01789">
    <property type="entry name" value="lycopene_cycl"/>
    <property type="match status" value="1"/>
</dbReference>
<evidence type="ECO:0000256" key="1">
    <source>
        <dbReference type="ARBA" id="ARBA00006599"/>
    </source>
</evidence>
<dbReference type="InterPro" id="IPR010108">
    <property type="entry name" value="Lycopene_cyclase_b/e"/>
</dbReference>
<evidence type="ECO:0000313" key="2">
    <source>
        <dbReference type="EMBL" id="RIX29230.1"/>
    </source>
</evidence>
<dbReference type="InterPro" id="IPR036188">
    <property type="entry name" value="FAD/NAD-bd_sf"/>
</dbReference>
<comment type="similarity">
    <text evidence="1">Belongs to the lycopene cyclase family.</text>
</comment>
<dbReference type="Gene3D" id="3.50.50.60">
    <property type="entry name" value="FAD/NAD(P)-binding domain"/>
    <property type="match status" value="1"/>
</dbReference>
<dbReference type="Pfam" id="PF05834">
    <property type="entry name" value="Lycopene_cycl"/>
    <property type="match status" value="1"/>
</dbReference>
<dbReference type="RefSeq" id="WP_119533118.1">
    <property type="nucleotide sequence ID" value="NZ_QXTF01000002.1"/>
</dbReference>
<dbReference type="GO" id="GO:0016705">
    <property type="term" value="F:oxidoreductase activity, acting on paired donors, with incorporation or reduction of molecular oxygen"/>
    <property type="evidence" value="ECO:0007669"/>
    <property type="project" value="InterPro"/>
</dbReference>
<dbReference type="SUPFAM" id="SSF51905">
    <property type="entry name" value="FAD/NAD(P)-binding domain"/>
    <property type="match status" value="1"/>
</dbReference>
<gene>
    <name evidence="2" type="primary">crtY</name>
    <name evidence="2" type="ORF">D3M59_07945</name>
</gene>
<accession>A0A418Q046</accession>
<name>A0A418Q046_9SPHN</name>
<keyword evidence="3" id="KW-1185">Reference proteome</keyword>
<dbReference type="InterPro" id="IPR008461">
    <property type="entry name" value="CrtY"/>
</dbReference>
<dbReference type="GO" id="GO:0045436">
    <property type="term" value="F:lycopene beta cyclase activity"/>
    <property type="evidence" value="ECO:0007669"/>
    <property type="project" value="InterPro"/>
</dbReference>
<dbReference type="NCBIfam" id="TIGR01790">
    <property type="entry name" value="carotene-cycl"/>
    <property type="match status" value="1"/>
</dbReference>
<comment type="caution">
    <text evidence="2">The sequence shown here is derived from an EMBL/GenBank/DDBJ whole genome shotgun (WGS) entry which is preliminary data.</text>
</comment>
<protein>
    <submittedName>
        <fullName evidence="2">Lycopene cyclase</fullName>
    </submittedName>
</protein>